<accession>A0A7K2IZS9</accession>
<feature type="domain" description="HTH arsR-type" evidence="5">
    <location>
        <begin position="12"/>
        <end position="106"/>
    </location>
</feature>
<dbReference type="InterPro" id="IPR036390">
    <property type="entry name" value="WH_DNA-bd_sf"/>
</dbReference>
<reference evidence="6 7" key="1">
    <citation type="journal article" date="2019" name="Nat. Commun.">
        <title>The antimicrobial potential of Streptomyces from insect microbiomes.</title>
        <authorList>
            <person name="Chevrette M.G."/>
            <person name="Carlson C.M."/>
            <person name="Ortega H.E."/>
            <person name="Thomas C."/>
            <person name="Ananiev G.E."/>
            <person name="Barns K.J."/>
            <person name="Book A.J."/>
            <person name="Cagnazzo J."/>
            <person name="Carlos C."/>
            <person name="Flanigan W."/>
            <person name="Grubbs K.J."/>
            <person name="Horn H.A."/>
            <person name="Hoffmann F.M."/>
            <person name="Klassen J.L."/>
            <person name="Knack J.J."/>
            <person name="Lewin G.R."/>
            <person name="McDonald B.R."/>
            <person name="Muller L."/>
            <person name="Melo W.G.P."/>
            <person name="Pinto-Tomas A.A."/>
            <person name="Schmitz A."/>
            <person name="Wendt-Pienkowski E."/>
            <person name="Wildman S."/>
            <person name="Zhao M."/>
            <person name="Zhang F."/>
            <person name="Bugni T.S."/>
            <person name="Andes D.R."/>
            <person name="Pupo M.T."/>
            <person name="Currie C.R."/>
        </authorList>
    </citation>
    <scope>NUCLEOTIDE SEQUENCE [LARGE SCALE GENOMIC DNA]</scope>
    <source>
        <strain evidence="6 7">SID5840</strain>
    </source>
</reference>
<evidence type="ECO:0000256" key="3">
    <source>
        <dbReference type="ARBA" id="ARBA00023163"/>
    </source>
</evidence>
<dbReference type="SUPFAM" id="SSF46785">
    <property type="entry name" value="Winged helix' DNA-binding domain"/>
    <property type="match status" value="1"/>
</dbReference>
<dbReference type="EMBL" id="WWHY01000001">
    <property type="protein sequence ID" value="MYR35500.1"/>
    <property type="molecule type" value="Genomic_DNA"/>
</dbReference>
<dbReference type="InterPro" id="IPR036388">
    <property type="entry name" value="WH-like_DNA-bd_sf"/>
</dbReference>
<dbReference type="Gene3D" id="1.10.10.10">
    <property type="entry name" value="Winged helix-like DNA-binding domain superfamily/Winged helix DNA-binding domain"/>
    <property type="match status" value="1"/>
</dbReference>
<dbReference type="NCBIfam" id="NF033788">
    <property type="entry name" value="HTH_metalloreg"/>
    <property type="match status" value="1"/>
</dbReference>
<dbReference type="PANTHER" id="PTHR43132:SF8">
    <property type="entry name" value="HTH-TYPE TRANSCRIPTIONAL REGULATOR KMTR"/>
    <property type="match status" value="1"/>
</dbReference>
<dbReference type="PRINTS" id="PR00778">
    <property type="entry name" value="HTHARSR"/>
</dbReference>
<dbReference type="GO" id="GO:0003700">
    <property type="term" value="F:DNA-binding transcription factor activity"/>
    <property type="evidence" value="ECO:0007669"/>
    <property type="project" value="InterPro"/>
</dbReference>
<keyword evidence="2" id="KW-0238">DNA-binding</keyword>
<evidence type="ECO:0000256" key="2">
    <source>
        <dbReference type="ARBA" id="ARBA00023125"/>
    </source>
</evidence>
<dbReference type="Proteomes" id="UP000467124">
    <property type="component" value="Unassembled WGS sequence"/>
</dbReference>
<dbReference type="SMART" id="SM00418">
    <property type="entry name" value="HTH_ARSR"/>
    <property type="match status" value="1"/>
</dbReference>
<dbReference type="PANTHER" id="PTHR43132">
    <property type="entry name" value="ARSENICAL RESISTANCE OPERON REPRESSOR ARSR-RELATED"/>
    <property type="match status" value="1"/>
</dbReference>
<dbReference type="Pfam" id="PF01022">
    <property type="entry name" value="HTH_5"/>
    <property type="match status" value="1"/>
</dbReference>
<evidence type="ECO:0000259" key="5">
    <source>
        <dbReference type="PROSITE" id="PS50987"/>
    </source>
</evidence>
<evidence type="ECO:0000313" key="7">
    <source>
        <dbReference type="Proteomes" id="UP000467124"/>
    </source>
</evidence>
<evidence type="ECO:0000256" key="4">
    <source>
        <dbReference type="SAM" id="MobiDB-lite"/>
    </source>
</evidence>
<dbReference type="InterPro" id="IPR051011">
    <property type="entry name" value="Metal_resp_trans_reg"/>
</dbReference>
<keyword evidence="1" id="KW-0805">Transcription regulation</keyword>
<feature type="compositionally biased region" description="Basic and acidic residues" evidence="4">
    <location>
        <begin position="105"/>
        <end position="123"/>
    </location>
</feature>
<name>A0A7K2IZS9_9ACTN</name>
<dbReference type="PROSITE" id="PS50987">
    <property type="entry name" value="HTH_ARSR_2"/>
    <property type="match status" value="1"/>
</dbReference>
<evidence type="ECO:0000256" key="1">
    <source>
        <dbReference type="ARBA" id="ARBA00023015"/>
    </source>
</evidence>
<evidence type="ECO:0000313" key="6">
    <source>
        <dbReference type="EMBL" id="MYR35500.1"/>
    </source>
</evidence>
<keyword evidence="3" id="KW-0804">Transcription</keyword>
<dbReference type="GO" id="GO:0003677">
    <property type="term" value="F:DNA binding"/>
    <property type="evidence" value="ECO:0007669"/>
    <property type="project" value="UniProtKB-KW"/>
</dbReference>
<dbReference type="InterPro" id="IPR011991">
    <property type="entry name" value="ArsR-like_HTH"/>
</dbReference>
<gene>
    <name evidence="6" type="ORF">GTW20_25365</name>
</gene>
<sequence length="142" mass="15805">MREDKKVCSFGPDSPYVDLAAEVFRLLADPTRIRIILALREAERSVNELAEAIGKSPTTVSQHLAKLRWGRIVATRQDGTRVFYRLQDEHARELVAQAVFQAEHALDDSPAHHRAGVDPEARRGTTPTCPARSTDDTSGEDE</sequence>
<organism evidence="6 7">
    <name type="scientific">Nocardiopsis alba</name>
    <dbReference type="NCBI Taxonomy" id="53437"/>
    <lineage>
        <taxon>Bacteria</taxon>
        <taxon>Bacillati</taxon>
        <taxon>Actinomycetota</taxon>
        <taxon>Actinomycetes</taxon>
        <taxon>Streptosporangiales</taxon>
        <taxon>Nocardiopsidaceae</taxon>
        <taxon>Nocardiopsis</taxon>
    </lineage>
</organism>
<feature type="region of interest" description="Disordered" evidence="4">
    <location>
        <begin position="105"/>
        <end position="142"/>
    </location>
</feature>
<proteinExistence type="predicted"/>
<comment type="caution">
    <text evidence="6">The sequence shown here is derived from an EMBL/GenBank/DDBJ whole genome shotgun (WGS) entry which is preliminary data.</text>
</comment>
<dbReference type="CDD" id="cd00090">
    <property type="entry name" value="HTH_ARSR"/>
    <property type="match status" value="1"/>
</dbReference>
<dbReference type="RefSeq" id="WP_161112121.1">
    <property type="nucleotide sequence ID" value="NZ_JBHWJG010000001.1"/>
</dbReference>
<dbReference type="AlphaFoldDB" id="A0A7K2IZS9"/>
<dbReference type="InterPro" id="IPR001845">
    <property type="entry name" value="HTH_ArsR_DNA-bd_dom"/>
</dbReference>
<protein>
    <submittedName>
        <fullName evidence="6">Metalloregulator ArsR/SmtB family transcription factor</fullName>
    </submittedName>
</protein>